<evidence type="ECO:0000313" key="10">
    <source>
        <dbReference type="Proteomes" id="UP000318138"/>
    </source>
</evidence>
<evidence type="ECO:0000256" key="1">
    <source>
        <dbReference type="ARBA" id="ARBA00002521"/>
    </source>
</evidence>
<feature type="binding site" evidence="6">
    <location>
        <position position="93"/>
    </location>
    <ligand>
        <name>a divalent metal cation</name>
        <dbReference type="ChEBI" id="CHEBI:60240"/>
        <label>1</label>
    </ligand>
</feature>
<dbReference type="EMBL" id="CP041372">
    <property type="protein sequence ID" value="QKS72877.1"/>
    <property type="molecule type" value="Genomic_DNA"/>
</dbReference>
<dbReference type="NCBIfam" id="TIGR00500">
    <property type="entry name" value="met_pdase_I"/>
    <property type="match status" value="1"/>
</dbReference>
<organism evidence="9 10">
    <name type="scientific">Paenalkalicoccus suaedae</name>
    <dbReference type="NCBI Taxonomy" id="2592382"/>
    <lineage>
        <taxon>Bacteria</taxon>
        <taxon>Bacillati</taxon>
        <taxon>Bacillota</taxon>
        <taxon>Bacilli</taxon>
        <taxon>Bacillales</taxon>
        <taxon>Bacillaceae</taxon>
        <taxon>Paenalkalicoccus</taxon>
    </lineage>
</organism>
<dbReference type="GO" id="GO:0004239">
    <property type="term" value="F:initiator methionyl aminopeptidase activity"/>
    <property type="evidence" value="ECO:0007669"/>
    <property type="project" value="UniProtKB-UniRule"/>
</dbReference>
<dbReference type="Gene3D" id="3.90.230.10">
    <property type="entry name" value="Creatinase/methionine aminopeptidase superfamily"/>
    <property type="match status" value="1"/>
</dbReference>
<dbReference type="InterPro" id="IPR002467">
    <property type="entry name" value="Pept_M24A_MAP1"/>
</dbReference>
<dbReference type="PANTHER" id="PTHR43330:SF13">
    <property type="entry name" value="METHIONINE AMINOPEPTIDASE 2"/>
    <property type="match status" value="1"/>
</dbReference>
<dbReference type="KEGG" id="psua:FLK61_40460"/>
<accession>A0A859FI92</accession>
<comment type="function">
    <text evidence="1 6">Removes the N-terminal methionine from nascent proteins. The N-terminal methionine is often cleaved when the second residue in the primary sequence is small and uncharged (Met-Ala-, Cys, Gly, Pro, Ser, Thr, or Val). Requires deformylation of the N(alpha)-formylated initiator methionine before it can be hydrolyzed.</text>
</comment>
<keyword evidence="2 6" id="KW-0031">Aminopeptidase</keyword>
<keyword evidence="10" id="KW-1185">Reference proteome</keyword>
<dbReference type="SUPFAM" id="SSF55920">
    <property type="entry name" value="Creatinase/aminopeptidase"/>
    <property type="match status" value="1"/>
</dbReference>
<dbReference type="GO" id="GO:0046872">
    <property type="term" value="F:metal ion binding"/>
    <property type="evidence" value="ECO:0007669"/>
    <property type="project" value="UniProtKB-UniRule"/>
</dbReference>
<comment type="cofactor">
    <cofactor evidence="6">
        <name>Co(2+)</name>
        <dbReference type="ChEBI" id="CHEBI:48828"/>
    </cofactor>
    <cofactor evidence="6">
        <name>Zn(2+)</name>
        <dbReference type="ChEBI" id="CHEBI:29105"/>
    </cofactor>
    <cofactor evidence="6">
        <name>Mn(2+)</name>
        <dbReference type="ChEBI" id="CHEBI:29035"/>
    </cofactor>
    <cofactor evidence="6">
        <name>Fe(2+)</name>
        <dbReference type="ChEBI" id="CHEBI:29033"/>
    </cofactor>
    <text evidence="6">Binds 2 divalent metal cations per subunit. Has a high-affinity and a low affinity metal-binding site. The true nature of the physiological cofactor is under debate. The enzyme is active with cobalt, zinc, manganese or divalent iron ions. Most likely, methionine aminopeptidases function as mononuclear Fe(2+)-metalloproteases under physiological conditions, and the catalytically relevant metal-binding site has been assigned to the histidine-containing high-affinity site.</text>
</comment>
<protein>
    <recommendedName>
        <fullName evidence="6 7">Methionine aminopeptidase</fullName>
        <shortName evidence="6">MAP</shortName>
        <shortName evidence="6">MetAP</shortName>
        <ecNumber evidence="6 7">3.4.11.18</ecNumber>
    </recommendedName>
    <alternativeName>
        <fullName evidence="6">Peptidase M</fullName>
    </alternativeName>
</protein>
<comment type="catalytic activity">
    <reaction evidence="6 7">
        <text>Release of N-terminal amino acids, preferentially methionine, from peptides and arylamides.</text>
        <dbReference type="EC" id="3.4.11.18"/>
    </reaction>
</comment>
<sequence length="247" mass="26866">MIVRTEEELEGLKKAGKAIGLIRDELIAFTKPGVTTKEIDVLAGKLFKEHGAVSAPKAHFDFPGNTCICVNTEVAHGIPGKQVIKEGDLVNIDVSGSVGPYFADTGRSFVVGTGDKKLHDLVEATDRIFEESLESIKVGSSIRQIGRSVGRLARKEGYKVIKNLTGHGVGHSLRDEPEHIFNYDEKQSRGIMEEGIVLAFEPFISTGAEQVYEQKDGWTLSTKDGSYVAQIEHTIVVTKDGLIITTA</sequence>
<dbReference type="InterPro" id="IPR000994">
    <property type="entry name" value="Pept_M24"/>
</dbReference>
<dbReference type="InterPro" id="IPR036005">
    <property type="entry name" value="Creatinase/aminopeptidase-like"/>
</dbReference>
<evidence type="ECO:0000256" key="7">
    <source>
        <dbReference type="RuleBase" id="RU003653"/>
    </source>
</evidence>
<evidence type="ECO:0000256" key="2">
    <source>
        <dbReference type="ARBA" id="ARBA00022438"/>
    </source>
</evidence>
<feature type="binding site" evidence="6">
    <location>
        <position position="76"/>
    </location>
    <ligand>
        <name>substrate</name>
    </ligand>
</feature>
<feature type="binding site" evidence="6">
    <location>
        <position position="201"/>
    </location>
    <ligand>
        <name>a divalent metal cation</name>
        <dbReference type="ChEBI" id="CHEBI:60240"/>
        <label>2</label>
        <note>catalytic</note>
    </ligand>
</feature>
<comment type="subunit">
    <text evidence="6">Monomer.</text>
</comment>
<feature type="binding site" evidence="6">
    <location>
        <position position="232"/>
    </location>
    <ligand>
        <name>a divalent metal cation</name>
        <dbReference type="ChEBI" id="CHEBI:60240"/>
        <label>1</label>
    </ligand>
</feature>
<feature type="binding site" evidence="6">
    <location>
        <position position="232"/>
    </location>
    <ligand>
        <name>a divalent metal cation</name>
        <dbReference type="ChEBI" id="CHEBI:60240"/>
        <label>2</label>
        <note>catalytic</note>
    </ligand>
</feature>
<proteinExistence type="inferred from homology"/>
<evidence type="ECO:0000256" key="4">
    <source>
        <dbReference type="ARBA" id="ARBA00022723"/>
    </source>
</evidence>
<feature type="domain" description="Peptidase M24" evidence="8">
    <location>
        <begin position="10"/>
        <end position="239"/>
    </location>
</feature>
<evidence type="ECO:0000259" key="8">
    <source>
        <dbReference type="Pfam" id="PF00557"/>
    </source>
</evidence>
<feature type="binding site" evidence="6">
    <location>
        <position position="104"/>
    </location>
    <ligand>
        <name>a divalent metal cation</name>
        <dbReference type="ChEBI" id="CHEBI:60240"/>
        <label>1</label>
    </ligand>
</feature>
<dbReference type="AlphaFoldDB" id="A0A859FI92"/>
<dbReference type="InterPro" id="IPR001714">
    <property type="entry name" value="Pept_M24_MAP"/>
</dbReference>
<comment type="caution">
    <text evidence="6">Lacks conserved residue(s) required for the propagation of feature annotation.</text>
</comment>
<evidence type="ECO:0000256" key="5">
    <source>
        <dbReference type="ARBA" id="ARBA00022801"/>
    </source>
</evidence>
<feature type="binding site" evidence="6">
    <location>
        <position position="167"/>
    </location>
    <ligand>
        <name>a divalent metal cation</name>
        <dbReference type="ChEBI" id="CHEBI:60240"/>
        <label>2</label>
        <note>catalytic</note>
    </ligand>
</feature>
<keyword evidence="5 6" id="KW-0378">Hydrolase</keyword>
<evidence type="ECO:0000313" key="9">
    <source>
        <dbReference type="EMBL" id="QKS72877.1"/>
    </source>
</evidence>
<gene>
    <name evidence="6 9" type="primary">map</name>
    <name evidence="9" type="ORF">FLK61_40460</name>
</gene>
<comment type="similarity">
    <text evidence="6">Belongs to the peptidase M24A family. Methionine aminopeptidase type 1 subfamily.</text>
</comment>
<dbReference type="Pfam" id="PF00557">
    <property type="entry name" value="Peptidase_M24"/>
    <property type="match status" value="1"/>
</dbReference>
<evidence type="ECO:0000256" key="6">
    <source>
        <dbReference type="HAMAP-Rule" id="MF_01974"/>
    </source>
</evidence>
<reference evidence="10" key="1">
    <citation type="submission" date="2019-07" db="EMBL/GenBank/DDBJ databases">
        <title>Bacillus alkalisoli sp. nov. isolated from saline soil.</title>
        <authorList>
            <person name="Sun J.-Q."/>
            <person name="Xu L."/>
        </authorList>
    </citation>
    <scope>NUCLEOTIDE SEQUENCE [LARGE SCALE GENOMIC DNA]</scope>
    <source>
        <strain evidence="10">M4U3P1</strain>
    </source>
</reference>
<dbReference type="GO" id="GO:0006508">
    <property type="term" value="P:proteolysis"/>
    <property type="evidence" value="ECO:0007669"/>
    <property type="project" value="UniProtKB-KW"/>
</dbReference>
<dbReference type="HAMAP" id="MF_01974">
    <property type="entry name" value="MetAP_1"/>
    <property type="match status" value="1"/>
</dbReference>
<dbReference type="EC" id="3.4.11.18" evidence="6 7"/>
<dbReference type="PRINTS" id="PR00599">
    <property type="entry name" value="MAPEPTIDASE"/>
</dbReference>
<dbReference type="PANTHER" id="PTHR43330">
    <property type="entry name" value="METHIONINE AMINOPEPTIDASE"/>
    <property type="match status" value="1"/>
</dbReference>
<dbReference type="GO" id="GO:0070006">
    <property type="term" value="F:metalloaminopeptidase activity"/>
    <property type="evidence" value="ECO:0007669"/>
    <property type="project" value="UniProtKB-UniRule"/>
</dbReference>
<dbReference type="CDD" id="cd01086">
    <property type="entry name" value="MetAP1"/>
    <property type="match status" value="1"/>
</dbReference>
<dbReference type="RefSeq" id="WP_176010844.1">
    <property type="nucleotide sequence ID" value="NZ_CP041372.2"/>
</dbReference>
<dbReference type="Proteomes" id="UP000318138">
    <property type="component" value="Chromosome"/>
</dbReference>
<evidence type="ECO:0000256" key="3">
    <source>
        <dbReference type="ARBA" id="ARBA00022670"/>
    </source>
</evidence>
<keyword evidence="3 6" id="KW-0645">Protease</keyword>
<keyword evidence="4 6" id="KW-0479">Metal-binding</keyword>
<name>A0A859FI92_9BACI</name>
<feature type="binding site" evidence="6">
    <location>
        <position position="104"/>
    </location>
    <ligand>
        <name>a divalent metal cation</name>
        <dbReference type="ChEBI" id="CHEBI:60240"/>
        <label>2</label>
        <note>catalytic</note>
    </ligand>
</feature>